<reference evidence="4" key="2">
    <citation type="submission" date="2008-08" db="EMBL/GenBank/DDBJ databases">
        <authorList>
            <consortium name="Diatom Consortium"/>
            <person name="Grigoriev I."/>
            <person name="Grimwood J."/>
            <person name="Kuo A."/>
            <person name="Otillar R.P."/>
            <person name="Salamov A."/>
            <person name="Detter J.C."/>
            <person name="Lindquist E."/>
            <person name="Shapiro H."/>
            <person name="Lucas S."/>
            <person name="Glavina del Rio T."/>
            <person name="Pitluck S."/>
            <person name="Rokhsar D."/>
            <person name="Bowler C."/>
        </authorList>
    </citation>
    <scope>GENOME REANNOTATION</scope>
    <source>
        <strain evidence="4">CCAP 1055/1</strain>
    </source>
</reference>
<gene>
    <name evidence="3" type="ORF">PHATRDRAFT_50005</name>
</gene>
<feature type="compositionally biased region" description="Polar residues" evidence="1">
    <location>
        <begin position="15"/>
        <end position="33"/>
    </location>
</feature>
<name>B7GCL0_PHATC</name>
<feature type="transmembrane region" description="Helical" evidence="2">
    <location>
        <begin position="357"/>
        <end position="379"/>
    </location>
</feature>
<reference evidence="3 4" key="1">
    <citation type="journal article" date="2008" name="Nature">
        <title>The Phaeodactylum genome reveals the evolutionary history of diatom genomes.</title>
        <authorList>
            <person name="Bowler C."/>
            <person name="Allen A.E."/>
            <person name="Badger J.H."/>
            <person name="Grimwood J."/>
            <person name="Jabbari K."/>
            <person name="Kuo A."/>
            <person name="Maheswari U."/>
            <person name="Martens C."/>
            <person name="Maumus F."/>
            <person name="Otillar R.P."/>
            <person name="Rayko E."/>
            <person name="Salamov A."/>
            <person name="Vandepoele K."/>
            <person name="Beszteri B."/>
            <person name="Gruber A."/>
            <person name="Heijde M."/>
            <person name="Katinka M."/>
            <person name="Mock T."/>
            <person name="Valentin K."/>
            <person name="Verret F."/>
            <person name="Berges J.A."/>
            <person name="Brownlee C."/>
            <person name="Cadoret J.P."/>
            <person name="Chiovitti A."/>
            <person name="Choi C.J."/>
            <person name="Coesel S."/>
            <person name="De Martino A."/>
            <person name="Detter J.C."/>
            <person name="Durkin C."/>
            <person name="Falciatore A."/>
            <person name="Fournet J."/>
            <person name="Haruta M."/>
            <person name="Huysman M.J."/>
            <person name="Jenkins B.D."/>
            <person name="Jiroutova K."/>
            <person name="Jorgensen R.E."/>
            <person name="Joubert Y."/>
            <person name="Kaplan A."/>
            <person name="Kroger N."/>
            <person name="Kroth P.G."/>
            <person name="La Roche J."/>
            <person name="Lindquist E."/>
            <person name="Lommer M."/>
            <person name="Martin-Jezequel V."/>
            <person name="Lopez P.J."/>
            <person name="Lucas S."/>
            <person name="Mangogna M."/>
            <person name="McGinnis K."/>
            <person name="Medlin L.K."/>
            <person name="Montsant A."/>
            <person name="Oudot-Le Secq M.P."/>
            <person name="Napoli C."/>
            <person name="Obornik M."/>
            <person name="Parker M.S."/>
            <person name="Petit J.L."/>
            <person name="Porcel B.M."/>
            <person name="Poulsen N."/>
            <person name="Robison M."/>
            <person name="Rychlewski L."/>
            <person name="Rynearson T.A."/>
            <person name="Schmutz J."/>
            <person name="Shapiro H."/>
            <person name="Siaut M."/>
            <person name="Stanley M."/>
            <person name="Sussman M.R."/>
            <person name="Taylor A.R."/>
            <person name="Vardi A."/>
            <person name="von Dassow P."/>
            <person name="Vyverman W."/>
            <person name="Willis A."/>
            <person name="Wyrwicz L.S."/>
            <person name="Rokhsar D.S."/>
            <person name="Weissenbach J."/>
            <person name="Armbrust E.V."/>
            <person name="Green B.R."/>
            <person name="Van de Peer Y."/>
            <person name="Grigoriev I.V."/>
        </authorList>
    </citation>
    <scope>NUCLEOTIDE SEQUENCE [LARGE SCALE GENOMIC DNA]</scope>
    <source>
        <strain evidence="3 4">CCAP 1055/1</strain>
    </source>
</reference>
<feature type="region of interest" description="Disordered" evidence="1">
    <location>
        <begin position="1"/>
        <end position="40"/>
    </location>
</feature>
<dbReference type="AlphaFoldDB" id="B7GCL0"/>
<feature type="region of interest" description="Disordered" evidence="1">
    <location>
        <begin position="324"/>
        <end position="349"/>
    </location>
</feature>
<dbReference type="GeneID" id="7198706"/>
<organism evidence="3 4">
    <name type="scientific">Phaeodactylum tricornutum (strain CCAP 1055/1)</name>
    <dbReference type="NCBI Taxonomy" id="556484"/>
    <lineage>
        <taxon>Eukaryota</taxon>
        <taxon>Sar</taxon>
        <taxon>Stramenopiles</taxon>
        <taxon>Ochrophyta</taxon>
        <taxon>Bacillariophyta</taxon>
        <taxon>Bacillariophyceae</taxon>
        <taxon>Bacillariophycidae</taxon>
        <taxon>Naviculales</taxon>
        <taxon>Phaeodactylaceae</taxon>
        <taxon>Phaeodactylum</taxon>
    </lineage>
</organism>
<dbReference type="PaxDb" id="2850-Phatr50005"/>
<accession>B7GCL0</accession>
<keyword evidence="2" id="KW-0472">Membrane</keyword>
<keyword evidence="2" id="KW-0812">Transmembrane</keyword>
<keyword evidence="4" id="KW-1185">Reference proteome</keyword>
<evidence type="ECO:0000256" key="1">
    <source>
        <dbReference type="SAM" id="MobiDB-lite"/>
    </source>
</evidence>
<dbReference type="Proteomes" id="UP000000759">
    <property type="component" value="Chromosome 26"/>
</dbReference>
<dbReference type="RefSeq" id="XP_002184827.1">
    <property type="nucleotide sequence ID" value="XM_002184791.1"/>
</dbReference>
<dbReference type="HOGENOM" id="CLU_636910_0_0_1"/>
<sequence>MNAPPPSLPVRTVSKGDTNITSKTGPQKSQSTFGHPDKPLPLPTKAFPCRIFSDGSSAGIFVERIGNKPMPITASRSIPLPSWSFPGSSTTTKLRRKQNSISPSRQGTVILRRTGNKDSVFSDSQSCHDVHPEKVVDVQSNFCHGILLENLSSVARDLTQPDIQTSQEDNASRTTTHTASTWKQSNVAVPVEGNRLCSSSQPPIAPILENPQRNGVWCPMSGWATEKTKAVAIKRADERDREVSDAVCLANAHVSSGDTEQNTRQYLSVGTTVASDVPRTPHCSYYLNAPQPPPSFFEEVSSNASSTRPQSQDLQKAALSIFANESPTEYEDKERASPNTAQKHQKPDKKKSGWKRWLVLLLFLMGSVGGIAAGGKLSVHNSDTFEKTRNSSVVLESPGRLERIPDATRHTLETIAPTMVATSKGLDTSSF</sequence>
<dbReference type="InParanoid" id="B7GCL0"/>
<evidence type="ECO:0000313" key="4">
    <source>
        <dbReference type="Proteomes" id="UP000000759"/>
    </source>
</evidence>
<protein>
    <submittedName>
        <fullName evidence="3">Uncharacterized protein</fullName>
    </submittedName>
</protein>
<evidence type="ECO:0000313" key="3">
    <source>
        <dbReference type="EMBL" id="EEC43563.1"/>
    </source>
</evidence>
<dbReference type="KEGG" id="pti:PHATRDRAFT_50005"/>
<dbReference type="EMBL" id="CM000628">
    <property type="protein sequence ID" value="EEC43563.1"/>
    <property type="molecule type" value="Genomic_DNA"/>
</dbReference>
<evidence type="ECO:0000256" key="2">
    <source>
        <dbReference type="SAM" id="Phobius"/>
    </source>
</evidence>
<keyword evidence="2" id="KW-1133">Transmembrane helix</keyword>
<proteinExistence type="predicted"/>